<evidence type="ECO:0000256" key="4">
    <source>
        <dbReference type="ARBA" id="ARBA00022989"/>
    </source>
</evidence>
<feature type="transmembrane region" description="Helical" evidence="6">
    <location>
        <begin position="20"/>
        <end position="44"/>
    </location>
</feature>
<evidence type="ECO:0000256" key="1">
    <source>
        <dbReference type="ARBA" id="ARBA00004651"/>
    </source>
</evidence>
<dbReference type="Proteomes" id="UP001365405">
    <property type="component" value="Unassembled WGS sequence"/>
</dbReference>
<keyword evidence="2" id="KW-1003">Cell membrane</keyword>
<comment type="subcellular location">
    <subcellularLocation>
        <location evidence="1">Cell membrane</location>
        <topology evidence="1">Multi-pass membrane protein</topology>
    </subcellularLocation>
</comment>
<feature type="transmembrane region" description="Helical" evidence="6">
    <location>
        <begin position="260"/>
        <end position="283"/>
    </location>
</feature>
<name>A0ABU9CDD1_9BURK</name>
<dbReference type="PANTHER" id="PTHR30250">
    <property type="entry name" value="PST FAMILY PREDICTED COLANIC ACID TRANSPORTER"/>
    <property type="match status" value="1"/>
</dbReference>
<evidence type="ECO:0000313" key="8">
    <source>
        <dbReference type="Proteomes" id="UP001365405"/>
    </source>
</evidence>
<feature type="transmembrane region" description="Helical" evidence="6">
    <location>
        <begin position="121"/>
        <end position="140"/>
    </location>
</feature>
<dbReference type="InterPro" id="IPR002797">
    <property type="entry name" value="Polysacc_synth"/>
</dbReference>
<organism evidence="7 8">
    <name type="scientific">Pseudaquabacterium inlustre</name>
    <dbReference type="NCBI Taxonomy" id="2984192"/>
    <lineage>
        <taxon>Bacteria</taxon>
        <taxon>Pseudomonadati</taxon>
        <taxon>Pseudomonadota</taxon>
        <taxon>Betaproteobacteria</taxon>
        <taxon>Burkholderiales</taxon>
        <taxon>Sphaerotilaceae</taxon>
        <taxon>Pseudaquabacterium</taxon>
    </lineage>
</organism>
<reference evidence="7 8" key="1">
    <citation type="submission" date="2024-04" db="EMBL/GenBank/DDBJ databases">
        <title>Novel species of the genus Ideonella isolated from streams.</title>
        <authorList>
            <person name="Lu H."/>
        </authorList>
    </citation>
    <scope>NUCLEOTIDE SEQUENCE [LARGE SCALE GENOMIC DNA]</scope>
    <source>
        <strain evidence="7 8">DXS22W</strain>
    </source>
</reference>
<keyword evidence="8" id="KW-1185">Reference proteome</keyword>
<protein>
    <submittedName>
        <fullName evidence="7">Lipopolysaccharide biosynthesis protein</fullName>
    </submittedName>
</protein>
<keyword evidence="4 6" id="KW-1133">Transmembrane helix</keyword>
<feature type="transmembrane region" description="Helical" evidence="6">
    <location>
        <begin position="152"/>
        <end position="172"/>
    </location>
</feature>
<feature type="transmembrane region" description="Helical" evidence="6">
    <location>
        <begin position="218"/>
        <end position="240"/>
    </location>
</feature>
<comment type="caution">
    <text evidence="7">The sequence shown here is derived from an EMBL/GenBank/DDBJ whole genome shotgun (WGS) entry which is preliminary data.</text>
</comment>
<dbReference type="PANTHER" id="PTHR30250:SF11">
    <property type="entry name" value="O-ANTIGEN TRANSPORTER-RELATED"/>
    <property type="match status" value="1"/>
</dbReference>
<dbReference type="Pfam" id="PF01943">
    <property type="entry name" value="Polysacc_synt"/>
    <property type="match status" value="1"/>
</dbReference>
<dbReference type="InterPro" id="IPR050833">
    <property type="entry name" value="Poly_Biosynth_Transport"/>
</dbReference>
<keyword evidence="5 6" id="KW-0472">Membrane</keyword>
<keyword evidence="3 6" id="KW-0812">Transmembrane</keyword>
<feature type="transmembrane region" description="Helical" evidence="6">
    <location>
        <begin position="425"/>
        <end position="446"/>
    </location>
</feature>
<evidence type="ECO:0000256" key="5">
    <source>
        <dbReference type="ARBA" id="ARBA00023136"/>
    </source>
</evidence>
<dbReference type="EMBL" id="JBBUTH010000003">
    <property type="protein sequence ID" value="MEK8049889.1"/>
    <property type="molecule type" value="Genomic_DNA"/>
</dbReference>
<feature type="transmembrane region" description="Helical" evidence="6">
    <location>
        <begin position="393"/>
        <end position="413"/>
    </location>
</feature>
<sequence length="496" mass="52721">MSPYLKNMAAMLGQSSVQRIAGMLSTMVMARCLGSAGFGLYSIAFNTGSTAYSMLRLGVDAALHVQTAQPLDSDAARQTTSRLLGAGFLLLSSAGALGAAGLVLAADTLATALYGRSDVAVYLRIGGVLVLLQCMAQFAYVVMMGLHRFKQYAAFSALNSIGLSAVLSTAAWLGDVHWALGGLVGMQVLALWIARIQVTHALHANQVHIDFADIRLNVVRLLRLGFPFYAAGLLTAPIAYLLQASLTKSVGLDAMGGMRVITSLTTLIGFVPNAVAAVMISHLTRARGVDPQDFAAGAIYNIKVLWSLSLLACVAMFAILPWLVTVLFGHAYSSYVVAAGLASFSALAGCVIGVVINVALSSHRVDIIVKASFFQAITWYASGWLLIDRLGLTAYYVAEALGSTAALAVAFWLSRGWRLRHGFSLDRFATLIATSATFAVLVLWPLGTQPSTVATGRLPISLLLFVAIGCALYRMDGDLRDGVKAFMETRSLRKPR</sequence>
<evidence type="ECO:0000256" key="3">
    <source>
        <dbReference type="ARBA" id="ARBA00022692"/>
    </source>
</evidence>
<feature type="transmembrane region" description="Helical" evidence="6">
    <location>
        <begin position="458"/>
        <end position="475"/>
    </location>
</feature>
<feature type="transmembrane region" description="Helical" evidence="6">
    <location>
        <begin position="178"/>
        <end position="198"/>
    </location>
</feature>
<feature type="transmembrane region" description="Helical" evidence="6">
    <location>
        <begin position="304"/>
        <end position="329"/>
    </location>
</feature>
<gene>
    <name evidence="7" type="ORF">AACH10_06545</name>
</gene>
<feature type="transmembrane region" description="Helical" evidence="6">
    <location>
        <begin position="335"/>
        <end position="360"/>
    </location>
</feature>
<proteinExistence type="predicted"/>
<accession>A0ABU9CDD1</accession>
<feature type="transmembrane region" description="Helical" evidence="6">
    <location>
        <begin position="83"/>
        <end position="106"/>
    </location>
</feature>
<feature type="transmembrane region" description="Helical" evidence="6">
    <location>
        <begin position="367"/>
        <end position="387"/>
    </location>
</feature>
<evidence type="ECO:0000256" key="6">
    <source>
        <dbReference type="SAM" id="Phobius"/>
    </source>
</evidence>
<evidence type="ECO:0000313" key="7">
    <source>
        <dbReference type="EMBL" id="MEK8049889.1"/>
    </source>
</evidence>
<evidence type="ECO:0000256" key="2">
    <source>
        <dbReference type="ARBA" id="ARBA00022475"/>
    </source>
</evidence>
<dbReference type="RefSeq" id="WP_341409560.1">
    <property type="nucleotide sequence ID" value="NZ_JBBUTH010000003.1"/>
</dbReference>